<dbReference type="EMBL" id="KZ309256">
    <property type="protein sequence ID" value="KAG8237969.1"/>
    <property type="molecule type" value="Genomic_DNA"/>
</dbReference>
<name>A0A8K0KME5_LADFU</name>
<dbReference type="PANTHER" id="PTHR46060">
    <property type="entry name" value="MARINER MOS1 TRANSPOSASE-LIKE PROTEIN"/>
    <property type="match status" value="1"/>
</dbReference>
<organism evidence="1 2">
    <name type="scientific">Ladona fulva</name>
    <name type="common">Scarce chaser dragonfly</name>
    <name type="synonym">Libellula fulva</name>
    <dbReference type="NCBI Taxonomy" id="123851"/>
    <lineage>
        <taxon>Eukaryota</taxon>
        <taxon>Metazoa</taxon>
        <taxon>Ecdysozoa</taxon>
        <taxon>Arthropoda</taxon>
        <taxon>Hexapoda</taxon>
        <taxon>Insecta</taxon>
        <taxon>Pterygota</taxon>
        <taxon>Palaeoptera</taxon>
        <taxon>Odonata</taxon>
        <taxon>Epiprocta</taxon>
        <taxon>Anisoptera</taxon>
        <taxon>Libelluloidea</taxon>
        <taxon>Libellulidae</taxon>
        <taxon>Ladona</taxon>
    </lineage>
</organism>
<evidence type="ECO:0000313" key="2">
    <source>
        <dbReference type="Proteomes" id="UP000792457"/>
    </source>
</evidence>
<sequence length="269" mass="29456">MDQSADSKAPLKLAASAKASRTVSLSLSNCLRNIPISPLMSSILASNLVLLSLSVRSKLARMASKISGNSSVGTRAFRAVRLGGEDTQLQNNVFATSGWSVTIPVSAHPCLVPVSRNVMESSHKQHHVIKFCSKLNQSLAEARWRQCSIIFATCTLKEFKEGQEEVVNEPHAGQPATSTTDNNLACVRDLLNSDHWLSVWMIAETLNIPKTIAHELVTNKLGMRKVCGKLLTDNQKNYQVTVATELLKHPYSPDMAPANFFLFRGSRPS</sequence>
<accession>A0A8K0KME5</accession>
<gene>
    <name evidence="1" type="ORF">J437_LFUL018132</name>
</gene>
<proteinExistence type="predicted"/>
<evidence type="ECO:0000313" key="1">
    <source>
        <dbReference type="EMBL" id="KAG8237969.1"/>
    </source>
</evidence>
<dbReference type="Proteomes" id="UP000792457">
    <property type="component" value="Unassembled WGS sequence"/>
</dbReference>
<keyword evidence="2" id="KW-1185">Reference proteome</keyword>
<dbReference type="OrthoDB" id="6118231at2759"/>
<dbReference type="InterPro" id="IPR052709">
    <property type="entry name" value="Transposase-MT_Hybrid"/>
</dbReference>
<dbReference type="PANTHER" id="PTHR46060:SF1">
    <property type="entry name" value="MARINER MOS1 TRANSPOSASE-LIKE PROTEIN"/>
    <property type="match status" value="1"/>
</dbReference>
<protein>
    <submittedName>
        <fullName evidence="1">Uncharacterized protein</fullName>
    </submittedName>
</protein>
<reference evidence="1" key="1">
    <citation type="submission" date="2013-04" db="EMBL/GenBank/DDBJ databases">
        <authorList>
            <person name="Qu J."/>
            <person name="Murali S.C."/>
            <person name="Bandaranaike D."/>
            <person name="Bellair M."/>
            <person name="Blankenburg K."/>
            <person name="Chao H."/>
            <person name="Dinh H."/>
            <person name="Doddapaneni H."/>
            <person name="Downs B."/>
            <person name="Dugan-Rocha S."/>
            <person name="Elkadiri S."/>
            <person name="Gnanaolivu R.D."/>
            <person name="Hernandez B."/>
            <person name="Javaid M."/>
            <person name="Jayaseelan J.C."/>
            <person name="Lee S."/>
            <person name="Li M."/>
            <person name="Ming W."/>
            <person name="Munidasa M."/>
            <person name="Muniz J."/>
            <person name="Nguyen L."/>
            <person name="Ongeri F."/>
            <person name="Osuji N."/>
            <person name="Pu L.-L."/>
            <person name="Puazo M."/>
            <person name="Qu C."/>
            <person name="Quiroz J."/>
            <person name="Raj R."/>
            <person name="Weissenberger G."/>
            <person name="Xin Y."/>
            <person name="Zou X."/>
            <person name="Han Y."/>
            <person name="Richards S."/>
            <person name="Worley K."/>
            <person name="Muzny D."/>
            <person name="Gibbs R."/>
        </authorList>
    </citation>
    <scope>NUCLEOTIDE SEQUENCE</scope>
    <source>
        <strain evidence="1">Sampled in the wild</strain>
    </source>
</reference>
<comment type="caution">
    <text evidence="1">The sequence shown here is derived from an EMBL/GenBank/DDBJ whole genome shotgun (WGS) entry which is preliminary data.</text>
</comment>
<dbReference type="AlphaFoldDB" id="A0A8K0KME5"/>
<reference evidence="1" key="2">
    <citation type="submission" date="2017-10" db="EMBL/GenBank/DDBJ databases">
        <title>Ladona fulva Genome sequencing and assembly.</title>
        <authorList>
            <person name="Murali S."/>
            <person name="Richards S."/>
            <person name="Bandaranaike D."/>
            <person name="Bellair M."/>
            <person name="Blankenburg K."/>
            <person name="Chao H."/>
            <person name="Dinh H."/>
            <person name="Doddapaneni H."/>
            <person name="Dugan-Rocha S."/>
            <person name="Elkadiri S."/>
            <person name="Gnanaolivu R."/>
            <person name="Hernandez B."/>
            <person name="Skinner E."/>
            <person name="Javaid M."/>
            <person name="Lee S."/>
            <person name="Li M."/>
            <person name="Ming W."/>
            <person name="Munidasa M."/>
            <person name="Muniz J."/>
            <person name="Nguyen L."/>
            <person name="Hughes D."/>
            <person name="Osuji N."/>
            <person name="Pu L.-L."/>
            <person name="Puazo M."/>
            <person name="Qu C."/>
            <person name="Quiroz J."/>
            <person name="Raj R."/>
            <person name="Weissenberger G."/>
            <person name="Xin Y."/>
            <person name="Zou X."/>
            <person name="Han Y."/>
            <person name="Worley K."/>
            <person name="Muzny D."/>
            <person name="Gibbs R."/>
        </authorList>
    </citation>
    <scope>NUCLEOTIDE SEQUENCE</scope>
    <source>
        <strain evidence="1">Sampled in the wild</strain>
    </source>
</reference>